<dbReference type="EMBL" id="DTDH01000152">
    <property type="protein sequence ID" value="HGT98796.1"/>
    <property type="molecule type" value="Genomic_DNA"/>
</dbReference>
<keyword evidence="1" id="KW-1133">Transmembrane helix</keyword>
<proteinExistence type="predicted"/>
<protein>
    <recommendedName>
        <fullName evidence="4">Succinate dehydrogenase</fullName>
    </recommendedName>
</protein>
<gene>
    <name evidence="2" type="ORF">ENT99_00805</name>
    <name evidence="3" type="ORF">ENU64_05135</name>
</gene>
<evidence type="ECO:0000313" key="2">
    <source>
        <dbReference type="EMBL" id="HFQ78228.1"/>
    </source>
</evidence>
<feature type="transmembrane region" description="Helical" evidence="1">
    <location>
        <begin position="85"/>
        <end position="104"/>
    </location>
</feature>
<feature type="transmembrane region" description="Helical" evidence="1">
    <location>
        <begin position="51"/>
        <end position="73"/>
    </location>
</feature>
<keyword evidence="1" id="KW-0472">Membrane</keyword>
<keyword evidence="1" id="KW-0812">Transmembrane</keyword>
<sequence>MVKSLRLALAIVETTSIPLIILTALYILSGYQLLYPQVYFMPSARIIHIDLYLRLVFLILVYLHSLAGIIIICERRLSNKLFKNILEYTAIALLSILIAIPLALEIVYR</sequence>
<evidence type="ECO:0000313" key="3">
    <source>
        <dbReference type="EMBL" id="HGT98796.1"/>
    </source>
</evidence>
<evidence type="ECO:0000256" key="1">
    <source>
        <dbReference type="SAM" id="Phobius"/>
    </source>
</evidence>
<evidence type="ECO:0008006" key="4">
    <source>
        <dbReference type="Google" id="ProtNLM"/>
    </source>
</evidence>
<accession>A0A7J3MZA5</accession>
<organism evidence="3">
    <name type="scientific">Ignisphaera aggregans</name>
    <dbReference type="NCBI Taxonomy" id="334771"/>
    <lineage>
        <taxon>Archaea</taxon>
        <taxon>Thermoproteota</taxon>
        <taxon>Thermoprotei</taxon>
        <taxon>Desulfurococcales</taxon>
        <taxon>Desulfurococcaceae</taxon>
        <taxon>Ignisphaera</taxon>
    </lineage>
</organism>
<feature type="transmembrane region" description="Helical" evidence="1">
    <location>
        <begin position="7"/>
        <end position="31"/>
    </location>
</feature>
<name>A0A7J3MZA5_9CREN</name>
<comment type="caution">
    <text evidence="3">The sequence shown here is derived from an EMBL/GenBank/DDBJ whole genome shotgun (WGS) entry which is preliminary data.</text>
</comment>
<reference evidence="3" key="1">
    <citation type="journal article" date="2020" name="mSystems">
        <title>Genome- and Community-Level Interaction Insights into Carbon Utilization and Element Cycling Functions of Hydrothermarchaeota in Hydrothermal Sediment.</title>
        <authorList>
            <person name="Zhou Z."/>
            <person name="Liu Y."/>
            <person name="Xu W."/>
            <person name="Pan J."/>
            <person name="Luo Z.H."/>
            <person name="Li M."/>
        </authorList>
    </citation>
    <scope>NUCLEOTIDE SEQUENCE [LARGE SCALE GENOMIC DNA]</scope>
    <source>
        <strain evidence="2">SpSt-629</strain>
        <strain evidence="3">SpSt-688</strain>
    </source>
</reference>
<dbReference type="EMBL" id="DTAU01000016">
    <property type="protein sequence ID" value="HFQ78228.1"/>
    <property type="molecule type" value="Genomic_DNA"/>
</dbReference>
<dbReference type="AlphaFoldDB" id="A0A7J3MZA5"/>